<protein>
    <recommendedName>
        <fullName evidence="4">TRAP transporter TatT component family protein</fullName>
    </recommendedName>
</protein>
<proteinExistence type="predicted"/>
<feature type="signal peptide" evidence="1">
    <location>
        <begin position="1"/>
        <end position="25"/>
    </location>
</feature>
<reference evidence="2" key="1">
    <citation type="submission" date="2021-12" db="EMBL/GenBank/DDBJ databases">
        <authorList>
            <person name="Rodrigo-Torres L."/>
            <person name="Arahal R. D."/>
            <person name="Lucena T."/>
        </authorList>
    </citation>
    <scope>NUCLEOTIDE SEQUENCE</scope>
    <source>
        <strain evidence="2">CECT 8267</strain>
    </source>
</reference>
<gene>
    <name evidence="2" type="ORF">SIN8267_01552</name>
</gene>
<sequence length="287" mass="31379">MQLLQQLRRLTVVATVLAVSGCASLIESKTAQMADDLSSAVYNNNDLETVATAMPTFIIMVDGFIEGSPDSAGLLRTGASLNDAMAANFVTDPERKKRLSDKGRNYAFRAACAHDKRYCEVLDQPFDQLELALDQADEGDIAYLYTLGVSWLGWLQVNTNDWNAVAQLPRAKAVLERVVELDAGYDYGNAQLYLGGIASLLPPALGGKPDEAKAYFEQAIELSNGENLMAKVVYAQMYARLMFDQELHHQLLTEALAADPNVDGLILVNTVAQNMAQELLASEADYF</sequence>
<accession>A0ABM9AE15</accession>
<keyword evidence="1" id="KW-0732">Signal</keyword>
<dbReference type="RefSeq" id="WP_237444094.1">
    <property type="nucleotide sequence ID" value="NZ_CAKLPX010000001.1"/>
</dbReference>
<dbReference type="EMBL" id="CAKLPX010000001">
    <property type="protein sequence ID" value="CAH0991446.1"/>
    <property type="molecule type" value="Genomic_DNA"/>
</dbReference>
<dbReference type="InterPro" id="IPR038537">
    <property type="entry name" value="TatT_sf"/>
</dbReference>
<dbReference type="InterPro" id="IPR031823">
    <property type="entry name" value="TatT"/>
</dbReference>
<comment type="caution">
    <text evidence="2">The sequence shown here is derived from an EMBL/GenBank/DDBJ whole genome shotgun (WGS) entry which is preliminary data.</text>
</comment>
<dbReference type="Gene3D" id="1.25.40.920">
    <property type="entry name" value="TRAP transporter T-component"/>
    <property type="match status" value="1"/>
</dbReference>
<keyword evidence="3" id="KW-1185">Reference proteome</keyword>
<organism evidence="2 3">
    <name type="scientific">Sinobacterium norvegicum</name>
    <dbReference type="NCBI Taxonomy" id="1641715"/>
    <lineage>
        <taxon>Bacteria</taxon>
        <taxon>Pseudomonadati</taxon>
        <taxon>Pseudomonadota</taxon>
        <taxon>Gammaproteobacteria</taxon>
        <taxon>Cellvibrionales</taxon>
        <taxon>Spongiibacteraceae</taxon>
        <taxon>Sinobacterium</taxon>
    </lineage>
</organism>
<dbReference type="Pfam" id="PF16811">
    <property type="entry name" value="TAtT"/>
    <property type="match status" value="1"/>
</dbReference>
<dbReference type="Proteomes" id="UP000838100">
    <property type="component" value="Unassembled WGS sequence"/>
</dbReference>
<name>A0ABM9AE15_9GAMM</name>
<evidence type="ECO:0000256" key="1">
    <source>
        <dbReference type="SAM" id="SignalP"/>
    </source>
</evidence>
<evidence type="ECO:0000313" key="3">
    <source>
        <dbReference type="Proteomes" id="UP000838100"/>
    </source>
</evidence>
<evidence type="ECO:0000313" key="2">
    <source>
        <dbReference type="EMBL" id="CAH0991446.1"/>
    </source>
</evidence>
<feature type="chain" id="PRO_5046729003" description="TRAP transporter TatT component family protein" evidence="1">
    <location>
        <begin position="26"/>
        <end position="287"/>
    </location>
</feature>
<evidence type="ECO:0008006" key="4">
    <source>
        <dbReference type="Google" id="ProtNLM"/>
    </source>
</evidence>